<feature type="compositionally biased region" description="Polar residues" evidence="7">
    <location>
        <begin position="484"/>
        <end position="494"/>
    </location>
</feature>
<evidence type="ECO:0000256" key="4">
    <source>
        <dbReference type="ARBA" id="ARBA00022490"/>
    </source>
</evidence>
<dbReference type="OrthoDB" id="18937at2759"/>
<evidence type="ECO:0000256" key="6">
    <source>
        <dbReference type="ARBA" id="ARBA00034482"/>
    </source>
</evidence>
<sequence length="494" mass="56266">MNNEQLSDFLLDLAKAAANHEKREDAEYCKKFLNMSATNTLYAANYIASNYTDVDLIQSIVGQILALYYKGGVLRLYALQFIPCFVSLYMLALSKKQQKSASLFETFFIALYNEEIVEPNSEMKKVEEIRIPSIRQPSIYHDPSKIQTHPEITLIRPNNLSSLVTTVRIGPYPTIAKFTGENKFIILTRIMKSVNQSLFLVSSEVASRHMCLAALSICRSGFSFPETGFRNKVLDSEMSQEVIEDYSKKPRQHIAGCLLLELLSGCYLALFNGNADLALRAIDSIHLRAQYEILPDVLLVVNSVRNSLLDNPLSKEKRDELMWTRPQQKTLTNRKELVTNASLRMRRMPEDIPVQEESREKEHSRFGELVEEGMDHLHDLKSKMKSVGHGIQHKIQRRRKSVEHEESELQTIKEEKTTTVDTNSDSAMSSPSQHKLVLNGDEIERRLRDVQITELDYSKDLKEKLTGDSDKGAFSIGGLRHMDSGSSTHRSIDY</sequence>
<dbReference type="InterPro" id="IPR018619">
    <property type="entry name" value="Hyccin"/>
</dbReference>
<proteinExistence type="inferred from homology"/>
<keyword evidence="3" id="KW-1003">Cell membrane</keyword>
<comment type="subcellular location">
    <subcellularLocation>
        <location evidence="1">Cell membrane</location>
    </subcellularLocation>
    <subcellularLocation>
        <location evidence="2">Cytoplasm</location>
        <location evidence="2">Cytosol</location>
    </subcellularLocation>
</comment>
<dbReference type="GO" id="GO:0072659">
    <property type="term" value="P:protein localization to plasma membrane"/>
    <property type="evidence" value="ECO:0007669"/>
    <property type="project" value="TreeGrafter"/>
</dbReference>
<feature type="compositionally biased region" description="Basic residues" evidence="7">
    <location>
        <begin position="385"/>
        <end position="401"/>
    </location>
</feature>
<comment type="similarity">
    <text evidence="6">Belongs to the Hyccin family.</text>
</comment>
<dbReference type="Pfam" id="PF09790">
    <property type="entry name" value="Hyccin"/>
    <property type="match status" value="1"/>
</dbReference>
<comment type="caution">
    <text evidence="8">The sequence shown here is derived from an EMBL/GenBank/DDBJ whole genome shotgun (WGS) entry which is preliminary data.</text>
</comment>
<name>A0A8S1ETW1_9PELO</name>
<accession>A0A8S1ETW1</accession>
<keyword evidence="4" id="KW-0963">Cytoplasm</keyword>
<feature type="compositionally biased region" description="Polar residues" evidence="7">
    <location>
        <begin position="419"/>
        <end position="433"/>
    </location>
</feature>
<evidence type="ECO:0000256" key="2">
    <source>
        <dbReference type="ARBA" id="ARBA00004514"/>
    </source>
</evidence>
<evidence type="ECO:0000256" key="3">
    <source>
        <dbReference type="ARBA" id="ARBA00022475"/>
    </source>
</evidence>
<dbReference type="EMBL" id="CADEPM010000004">
    <property type="protein sequence ID" value="CAB3404785.1"/>
    <property type="molecule type" value="Genomic_DNA"/>
</dbReference>
<feature type="region of interest" description="Disordered" evidence="7">
    <location>
        <begin position="464"/>
        <end position="494"/>
    </location>
</feature>
<feature type="region of interest" description="Disordered" evidence="7">
    <location>
        <begin position="385"/>
        <end position="434"/>
    </location>
</feature>
<dbReference type="GO" id="GO:0005886">
    <property type="term" value="C:plasma membrane"/>
    <property type="evidence" value="ECO:0007669"/>
    <property type="project" value="UniProtKB-SubCell"/>
</dbReference>
<dbReference type="GO" id="GO:0046854">
    <property type="term" value="P:phosphatidylinositol phosphate biosynthetic process"/>
    <property type="evidence" value="ECO:0007669"/>
    <property type="project" value="TreeGrafter"/>
</dbReference>
<dbReference type="Proteomes" id="UP000494206">
    <property type="component" value="Unassembled WGS sequence"/>
</dbReference>
<reference evidence="8 9" key="1">
    <citation type="submission" date="2020-04" db="EMBL/GenBank/DDBJ databases">
        <authorList>
            <person name="Laetsch R D."/>
            <person name="Stevens L."/>
            <person name="Kumar S."/>
            <person name="Blaxter L. M."/>
        </authorList>
    </citation>
    <scope>NUCLEOTIDE SEQUENCE [LARGE SCALE GENOMIC DNA]</scope>
</reference>
<organism evidence="8 9">
    <name type="scientific">Caenorhabditis bovis</name>
    <dbReference type="NCBI Taxonomy" id="2654633"/>
    <lineage>
        <taxon>Eukaryota</taxon>
        <taxon>Metazoa</taxon>
        <taxon>Ecdysozoa</taxon>
        <taxon>Nematoda</taxon>
        <taxon>Chromadorea</taxon>
        <taxon>Rhabditida</taxon>
        <taxon>Rhabditina</taxon>
        <taxon>Rhabditomorpha</taxon>
        <taxon>Rhabditoidea</taxon>
        <taxon>Rhabditidae</taxon>
        <taxon>Peloderinae</taxon>
        <taxon>Caenorhabditis</taxon>
    </lineage>
</organism>
<dbReference type="PANTHER" id="PTHR31220">
    <property type="entry name" value="HYCCIN RELATED"/>
    <property type="match status" value="1"/>
</dbReference>
<protein>
    <submittedName>
        <fullName evidence="8">Uncharacterized protein</fullName>
    </submittedName>
</protein>
<dbReference type="PANTHER" id="PTHR31220:SF1">
    <property type="entry name" value="GH21176P"/>
    <property type="match status" value="1"/>
</dbReference>
<keyword evidence="5" id="KW-0472">Membrane</keyword>
<dbReference type="AlphaFoldDB" id="A0A8S1ETW1"/>
<gene>
    <name evidence="8" type="ORF">CBOVIS_LOCUS7060</name>
</gene>
<evidence type="ECO:0000313" key="9">
    <source>
        <dbReference type="Proteomes" id="UP000494206"/>
    </source>
</evidence>
<evidence type="ECO:0000256" key="7">
    <source>
        <dbReference type="SAM" id="MobiDB-lite"/>
    </source>
</evidence>
<dbReference type="GO" id="GO:0005829">
    <property type="term" value="C:cytosol"/>
    <property type="evidence" value="ECO:0007669"/>
    <property type="project" value="UniProtKB-SubCell"/>
</dbReference>
<evidence type="ECO:0000256" key="5">
    <source>
        <dbReference type="ARBA" id="ARBA00023136"/>
    </source>
</evidence>
<evidence type="ECO:0000256" key="1">
    <source>
        <dbReference type="ARBA" id="ARBA00004236"/>
    </source>
</evidence>
<keyword evidence="9" id="KW-1185">Reference proteome</keyword>
<evidence type="ECO:0000313" key="8">
    <source>
        <dbReference type="EMBL" id="CAB3404785.1"/>
    </source>
</evidence>